<proteinExistence type="predicted"/>
<dbReference type="InterPro" id="IPR001845">
    <property type="entry name" value="HTH_ArsR_DNA-bd_dom"/>
</dbReference>
<evidence type="ECO:0000313" key="6">
    <source>
        <dbReference type="Proteomes" id="UP001157353"/>
    </source>
</evidence>
<evidence type="ECO:0000259" key="4">
    <source>
        <dbReference type="PROSITE" id="PS50987"/>
    </source>
</evidence>
<keyword evidence="6" id="KW-1185">Reference proteome</keyword>
<keyword evidence="1" id="KW-0805">Transcription regulation</keyword>
<dbReference type="Gene3D" id="1.10.10.10">
    <property type="entry name" value="Winged helix-like DNA-binding domain superfamily/Winged helix DNA-binding domain"/>
    <property type="match status" value="1"/>
</dbReference>
<feature type="domain" description="HTH arsR-type" evidence="4">
    <location>
        <begin position="1"/>
        <end position="102"/>
    </location>
</feature>
<name>A0ABQ6E135_9GAMM</name>
<comment type="caution">
    <text evidence="5">The sequence shown here is derived from an EMBL/GenBank/DDBJ whole genome shotgun (WGS) entry which is preliminary data.</text>
</comment>
<dbReference type="PANTHER" id="PTHR33154:SF33">
    <property type="entry name" value="TRANSCRIPTIONAL REPRESSOR SDPR"/>
    <property type="match status" value="1"/>
</dbReference>
<keyword evidence="2" id="KW-0238">DNA-binding</keyword>
<evidence type="ECO:0000313" key="5">
    <source>
        <dbReference type="EMBL" id="GLS91062.1"/>
    </source>
</evidence>
<sequence length="102" mass="11603">MIDLTETLKAINNPIRMDILRWLKDPKANFDVSEQLVDADVEGVCVSIIQEKAQLSQSTVSAYLTSLQRVKLVSSKRIGAWTYYKRDDQNIRAFTAQLSDIL</sequence>
<dbReference type="PANTHER" id="PTHR33154">
    <property type="entry name" value="TRANSCRIPTIONAL REGULATOR, ARSR FAMILY"/>
    <property type="match status" value="1"/>
</dbReference>
<dbReference type="EMBL" id="BSPQ01000009">
    <property type="protein sequence ID" value="GLS91062.1"/>
    <property type="molecule type" value="Genomic_DNA"/>
</dbReference>
<dbReference type="InterPro" id="IPR011991">
    <property type="entry name" value="ArsR-like_HTH"/>
</dbReference>
<dbReference type="CDD" id="cd00090">
    <property type="entry name" value="HTH_ARSR"/>
    <property type="match status" value="1"/>
</dbReference>
<dbReference type="RefSeq" id="WP_284204182.1">
    <property type="nucleotide sequence ID" value="NZ_BSPQ01000009.1"/>
</dbReference>
<keyword evidence="3" id="KW-0804">Transcription</keyword>
<accession>A0ABQ6E135</accession>
<gene>
    <name evidence="5" type="primary">arsR_2</name>
    <name evidence="5" type="ORF">GCM10007916_21300</name>
</gene>
<dbReference type="PROSITE" id="PS50987">
    <property type="entry name" value="HTH_ARSR_2"/>
    <property type="match status" value="1"/>
</dbReference>
<dbReference type="Proteomes" id="UP001157353">
    <property type="component" value="Unassembled WGS sequence"/>
</dbReference>
<dbReference type="InterPro" id="IPR051081">
    <property type="entry name" value="HTH_MetalResp_TranReg"/>
</dbReference>
<evidence type="ECO:0000256" key="2">
    <source>
        <dbReference type="ARBA" id="ARBA00023125"/>
    </source>
</evidence>
<dbReference type="InterPro" id="IPR036390">
    <property type="entry name" value="WH_DNA-bd_sf"/>
</dbReference>
<reference evidence="6" key="1">
    <citation type="journal article" date="2019" name="Int. J. Syst. Evol. Microbiol.">
        <title>The Global Catalogue of Microorganisms (GCM) 10K type strain sequencing project: providing services to taxonomists for standard genome sequencing and annotation.</title>
        <authorList>
            <consortium name="The Broad Institute Genomics Platform"/>
            <consortium name="The Broad Institute Genome Sequencing Center for Infectious Disease"/>
            <person name="Wu L."/>
            <person name="Ma J."/>
        </authorList>
    </citation>
    <scope>NUCLEOTIDE SEQUENCE [LARGE SCALE GENOMIC DNA]</scope>
    <source>
        <strain evidence="6">NBRC 103166</strain>
    </source>
</reference>
<evidence type="ECO:0000256" key="3">
    <source>
        <dbReference type="ARBA" id="ARBA00023163"/>
    </source>
</evidence>
<dbReference type="InterPro" id="IPR036388">
    <property type="entry name" value="WH-like_DNA-bd_sf"/>
</dbReference>
<dbReference type="SMART" id="SM00418">
    <property type="entry name" value="HTH_ARSR"/>
    <property type="match status" value="1"/>
</dbReference>
<evidence type="ECO:0000256" key="1">
    <source>
        <dbReference type="ARBA" id="ARBA00023015"/>
    </source>
</evidence>
<organism evidence="5 6">
    <name type="scientific">Psychromonas marina</name>
    <dbReference type="NCBI Taxonomy" id="88364"/>
    <lineage>
        <taxon>Bacteria</taxon>
        <taxon>Pseudomonadati</taxon>
        <taxon>Pseudomonadota</taxon>
        <taxon>Gammaproteobacteria</taxon>
        <taxon>Alteromonadales</taxon>
        <taxon>Psychromonadaceae</taxon>
        <taxon>Psychromonas</taxon>
    </lineage>
</organism>
<protein>
    <submittedName>
        <fullName evidence="5">Transcriptional regulator</fullName>
    </submittedName>
</protein>
<dbReference type="SUPFAM" id="SSF46785">
    <property type="entry name" value="Winged helix' DNA-binding domain"/>
    <property type="match status" value="1"/>
</dbReference>